<evidence type="ECO:0000313" key="1">
    <source>
        <dbReference type="EMBL" id="OYQ38142.1"/>
    </source>
</evidence>
<dbReference type="Gene3D" id="3.90.1720.70">
    <property type="match status" value="1"/>
</dbReference>
<organism evidence="1 2">
    <name type="scientific">Flavobacterium cyanobacteriorum</name>
    <dbReference type="NCBI Taxonomy" id="2022802"/>
    <lineage>
        <taxon>Bacteria</taxon>
        <taxon>Pseudomonadati</taxon>
        <taxon>Bacteroidota</taxon>
        <taxon>Flavobacteriia</taxon>
        <taxon>Flavobacteriales</taxon>
        <taxon>Flavobacteriaceae</taxon>
        <taxon>Flavobacterium</taxon>
    </lineage>
</organism>
<sequence length="260" mass="28681">MQGDEQRNLVNNLGDYLDAKNYTVSSVEDMLFALDFFQDVNNPNITFEQFVSYFLEEYQETSTDLEVIDPDLITFDEPVVQASLPSFNSMILAFPKLTQNGYYYQMPTPQVYNLVGGSLLNSYLADPDLYGNACSIRGSRGLLYSGIHIPVLNYGNGQRTQKGADGKNYILDAVSFDKFMVSKFGEATHKLTGADANNPTKVAEMLKGKTGIYVIVNSNPGNSGANYSGHVDLIINGQCIGGEYTTPRGGVKSIRIWILN</sequence>
<name>A0A255Z9N4_9FLAO</name>
<dbReference type="EMBL" id="NOXV01000233">
    <property type="protein sequence ID" value="OYQ38142.1"/>
    <property type="molecule type" value="Genomic_DNA"/>
</dbReference>
<keyword evidence="2" id="KW-1185">Reference proteome</keyword>
<reference evidence="1 2" key="1">
    <citation type="submission" date="2017-07" db="EMBL/GenBank/DDBJ databases">
        <title>Flavobacterium cyanobacteriorum sp. nov., isolated from cyanobacterial aggregates in a eutrophic lake.</title>
        <authorList>
            <person name="Cai H."/>
        </authorList>
    </citation>
    <scope>NUCLEOTIDE SEQUENCE [LARGE SCALE GENOMIC DNA]</scope>
    <source>
        <strain evidence="1 2">TH021</strain>
    </source>
</reference>
<comment type="caution">
    <text evidence="1">The sequence shown here is derived from an EMBL/GenBank/DDBJ whole genome shotgun (WGS) entry which is preliminary data.</text>
</comment>
<gene>
    <name evidence="1" type="ORF">CHU92_06465</name>
</gene>
<dbReference type="AlphaFoldDB" id="A0A255Z9N4"/>
<dbReference type="InterPro" id="IPR025562">
    <property type="entry name" value="Tae4"/>
</dbReference>
<dbReference type="Proteomes" id="UP000216605">
    <property type="component" value="Unassembled WGS sequence"/>
</dbReference>
<proteinExistence type="predicted"/>
<evidence type="ECO:0000313" key="2">
    <source>
        <dbReference type="Proteomes" id="UP000216605"/>
    </source>
</evidence>
<accession>A0A255Z9N4</accession>
<evidence type="ECO:0008006" key="3">
    <source>
        <dbReference type="Google" id="ProtNLM"/>
    </source>
</evidence>
<dbReference type="Pfam" id="PF14113">
    <property type="entry name" value="Tae4"/>
    <property type="match status" value="1"/>
</dbReference>
<protein>
    <recommendedName>
        <fullName evidence="3">Type VI secretion system amidase effector protein Tae4</fullName>
    </recommendedName>
</protein>